<evidence type="ECO:0000313" key="2">
    <source>
        <dbReference type="EMBL" id="VFK47223.1"/>
    </source>
</evidence>
<reference evidence="1" key="1">
    <citation type="submission" date="2019-02" db="EMBL/GenBank/DDBJ databases">
        <authorList>
            <person name="Gruber-Vodicka R. H."/>
            <person name="Seah K. B. B."/>
        </authorList>
    </citation>
    <scope>NUCLEOTIDE SEQUENCE</scope>
    <source>
        <strain evidence="2">BECK_BZ123</strain>
        <strain evidence="1">BECK_BZ125</strain>
    </source>
</reference>
<protein>
    <submittedName>
        <fullName evidence="1">Uncharacterized protein</fullName>
    </submittedName>
</protein>
<organism evidence="1">
    <name type="scientific">Candidatus Kentrum sp. TC</name>
    <dbReference type="NCBI Taxonomy" id="2126339"/>
    <lineage>
        <taxon>Bacteria</taxon>
        <taxon>Pseudomonadati</taxon>
        <taxon>Pseudomonadota</taxon>
        <taxon>Gammaproteobacteria</taxon>
        <taxon>Candidatus Kentrum</taxon>
    </lineage>
</organism>
<evidence type="ECO:0000313" key="1">
    <source>
        <dbReference type="EMBL" id="VFK44283.1"/>
    </source>
</evidence>
<name>A0A450YRY4_9GAMM</name>
<accession>A0A450YRY4</accession>
<gene>
    <name evidence="2" type="ORF">BECKTC1821D_GA0114238_104312</name>
    <name evidence="1" type="ORF">BECKTC1821E_GA0114239_103323</name>
</gene>
<proteinExistence type="predicted"/>
<dbReference type="EMBL" id="CAADFS010000043">
    <property type="protein sequence ID" value="VFK47223.1"/>
    <property type="molecule type" value="Genomic_DNA"/>
</dbReference>
<dbReference type="EMBL" id="CAADFT010000033">
    <property type="protein sequence ID" value="VFK44283.1"/>
    <property type="molecule type" value="Genomic_DNA"/>
</dbReference>
<sequence length="75" mass="8637">MIQGKNQEISVWILGYLSHFEGGLFLHRRLFNIFEMVDYDISRQLFIGLGKADERAGVDAGMGYFLTDDTREGNY</sequence>
<dbReference type="AlphaFoldDB" id="A0A450YRY4"/>